<protein>
    <submittedName>
        <fullName evidence="4">SAM_2 domain-containing protein</fullName>
    </submittedName>
</protein>
<evidence type="ECO:0000256" key="2">
    <source>
        <dbReference type="SAM" id="MobiDB-lite"/>
    </source>
</evidence>
<dbReference type="AlphaFoldDB" id="A0A1Q3ANE3"/>
<dbReference type="PANTHER" id="PTHR10627:SF68">
    <property type="entry name" value="F26K24.15 PROTEIN-RELATED"/>
    <property type="match status" value="1"/>
</dbReference>
<evidence type="ECO:0000313" key="4">
    <source>
        <dbReference type="EMBL" id="GAV57271.1"/>
    </source>
</evidence>
<dbReference type="PROSITE" id="PS50105">
    <property type="entry name" value="SAM_DOMAIN"/>
    <property type="match status" value="1"/>
</dbReference>
<dbReference type="STRING" id="3775.A0A1Q3ANE3"/>
<feature type="domain" description="SAM" evidence="3">
    <location>
        <begin position="213"/>
        <end position="271"/>
    </location>
</feature>
<proteinExistence type="predicted"/>
<dbReference type="InterPro" id="IPR013761">
    <property type="entry name" value="SAM/pointed_sf"/>
</dbReference>
<dbReference type="InterPro" id="IPR001660">
    <property type="entry name" value="SAM"/>
</dbReference>
<dbReference type="InParanoid" id="A0A1Q3ANE3"/>
<dbReference type="SUPFAM" id="SSF47769">
    <property type="entry name" value="SAM/Pointed domain"/>
    <property type="match status" value="1"/>
</dbReference>
<dbReference type="EMBL" id="BDDD01000027">
    <property type="protein sequence ID" value="GAV57271.1"/>
    <property type="molecule type" value="Genomic_DNA"/>
</dbReference>
<comment type="caution">
    <text evidence="4">The sequence shown here is derived from an EMBL/GenBank/DDBJ whole genome shotgun (WGS) entry which is preliminary data.</text>
</comment>
<dbReference type="Pfam" id="PF07647">
    <property type="entry name" value="SAM_2"/>
    <property type="match status" value="1"/>
</dbReference>
<dbReference type="Proteomes" id="UP000187406">
    <property type="component" value="Unassembled WGS sequence"/>
</dbReference>
<evidence type="ECO:0000313" key="5">
    <source>
        <dbReference type="Proteomes" id="UP000187406"/>
    </source>
</evidence>
<keyword evidence="1" id="KW-0677">Repeat</keyword>
<evidence type="ECO:0000256" key="1">
    <source>
        <dbReference type="ARBA" id="ARBA00022737"/>
    </source>
</evidence>
<organism evidence="4 5">
    <name type="scientific">Cephalotus follicularis</name>
    <name type="common">Albany pitcher plant</name>
    <dbReference type="NCBI Taxonomy" id="3775"/>
    <lineage>
        <taxon>Eukaryota</taxon>
        <taxon>Viridiplantae</taxon>
        <taxon>Streptophyta</taxon>
        <taxon>Embryophyta</taxon>
        <taxon>Tracheophyta</taxon>
        <taxon>Spermatophyta</taxon>
        <taxon>Magnoliopsida</taxon>
        <taxon>eudicotyledons</taxon>
        <taxon>Gunneridae</taxon>
        <taxon>Pentapetalae</taxon>
        <taxon>rosids</taxon>
        <taxon>fabids</taxon>
        <taxon>Oxalidales</taxon>
        <taxon>Cephalotaceae</taxon>
        <taxon>Cephalotus</taxon>
    </lineage>
</organism>
<dbReference type="CDD" id="cd09487">
    <property type="entry name" value="SAM_superfamily"/>
    <property type="match status" value="1"/>
</dbReference>
<keyword evidence="5" id="KW-1185">Reference proteome</keyword>
<dbReference type="Gene3D" id="1.10.150.50">
    <property type="entry name" value="Transcription Factor, Ets-1"/>
    <property type="match status" value="1"/>
</dbReference>
<accession>A0A1Q3ANE3</accession>
<dbReference type="SMART" id="SM00454">
    <property type="entry name" value="SAM"/>
    <property type="match status" value="1"/>
</dbReference>
<sequence>MLSPPPYSAGLQLMVKTKQRHSATMPASKNGTPSGLTNSLNFDAKVGLNGDDSWVIVKMQKVTILVPPLPAAKKSAILNLRPSQQQTSPRKTANHQSHISTESYPKMLSVEEREKSTTLVLQKEMEIARKTPAQHIPTLTKPPVLDLRKELENSGQVYTSKPRDVMGISNTSITLKQQRVLHGTSVFLDRSALLKQRMRVANLDRKLQKAGGLSKWLASLGLGQFVKIFQGKGVNKFQLVNLTMKKLKDMGADAVGPRRKLMHAIDCVCQPYCPEAF</sequence>
<name>A0A1Q3ANE3_CEPFO</name>
<gene>
    <name evidence="4" type="ORF">CFOL_v3_00809</name>
</gene>
<dbReference type="PANTHER" id="PTHR10627">
    <property type="entry name" value="SCP160"/>
    <property type="match status" value="1"/>
</dbReference>
<evidence type="ECO:0000259" key="3">
    <source>
        <dbReference type="PROSITE" id="PS50105"/>
    </source>
</evidence>
<feature type="compositionally biased region" description="Polar residues" evidence="2">
    <location>
        <begin position="81"/>
        <end position="103"/>
    </location>
</feature>
<feature type="region of interest" description="Disordered" evidence="2">
    <location>
        <begin position="81"/>
        <end position="104"/>
    </location>
</feature>
<reference evidence="5" key="1">
    <citation type="submission" date="2016-04" db="EMBL/GenBank/DDBJ databases">
        <title>Cephalotus genome sequencing.</title>
        <authorList>
            <person name="Fukushima K."/>
            <person name="Hasebe M."/>
            <person name="Fang X."/>
        </authorList>
    </citation>
    <scope>NUCLEOTIDE SEQUENCE [LARGE SCALE GENOMIC DNA]</scope>
    <source>
        <strain evidence="5">cv. St1</strain>
    </source>
</reference>
<dbReference type="OrthoDB" id="271862at2759"/>